<name>A0A841TJ79_9BACL</name>
<evidence type="ECO:0000313" key="4">
    <source>
        <dbReference type="Proteomes" id="UP000574133"/>
    </source>
</evidence>
<comment type="caution">
    <text evidence="3">The sequence shown here is derived from an EMBL/GenBank/DDBJ whole genome shotgun (WGS) entry which is preliminary data.</text>
</comment>
<evidence type="ECO:0000313" key="3">
    <source>
        <dbReference type="EMBL" id="MBB6678561.1"/>
    </source>
</evidence>
<feature type="transmembrane region" description="Helical" evidence="1">
    <location>
        <begin position="113"/>
        <end position="135"/>
    </location>
</feature>
<dbReference type="EMBL" id="JACJVN010000057">
    <property type="protein sequence ID" value="MBB6678561.1"/>
    <property type="molecule type" value="Genomic_DNA"/>
</dbReference>
<evidence type="ECO:0000256" key="1">
    <source>
        <dbReference type="SAM" id="Phobius"/>
    </source>
</evidence>
<keyword evidence="3" id="KW-0645">Protease</keyword>
<sequence length="273" mass="30275">MRIAAYMQSYFRKHPFLFAIFALIASRIVGLGTTALIQTLRPDLSIEQELGWLLMLIYASVVATLVYWTNTAEETGLRRTVSAREWLLMLPFLALLLFIGFENGVQSWGFSRNLVLAIAAVGVAVNEEVLFRGILLRGFMRWGPWTAIFVPSALFALAHSTNALAGGNAKLAIYQTVWTFAAGVALSAMRLRCNSLYPIIAFHVLLDGTEYFSTGEYGVHAEAPSLLWLQLFMLANAALALYAVFLFYSKARQRSTRPGRPADRSLPNGNIDA</sequence>
<evidence type="ECO:0000259" key="2">
    <source>
        <dbReference type="Pfam" id="PF02517"/>
    </source>
</evidence>
<feature type="transmembrane region" description="Helical" evidence="1">
    <location>
        <begin position="226"/>
        <end position="248"/>
    </location>
</feature>
<keyword evidence="4" id="KW-1185">Reference proteome</keyword>
<reference evidence="3 4" key="1">
    <citation type="submission" date="2020-08" db="EMBL/GenBank/DDBJ databases">
        <title>Cohnella phylogeny.</title>
        <authorList>
            <person name="Dunlap C."/>
        </authorList>
    </citation>
    <scope>NUCLEOTIDE SEQUENCE [LARGE SCALE GENOMIC DNA]</scope>
    <source>
        <strain evidence="3 4">DSM 103658</strain>
    </source>
</reference>
<dbReference type="GO" id="GO:0006508">
    <property type="term" value="P:proteolysis"/>
    <property type="evidence" value="ECO:0007669"/>
    <property type="project" value="UniProtKB-KW"/>
</dbReference>
<dbReference type="InterPro" id="IPR052710">
    <property type="entry name" value="CAAX_protease"/>
</dbReference>
<gene>
    <name evidence="3" type="ORF">H4Q31_14815</name>
</gene>
<feature type="transmembrane region" description="Helical" evidence="1">
    <location>
        <begin position="81"/>
        <end position="101"/>
    </location>
</feature>
<organism evidence="3 4">
    <name type="scientific">Cohnella lubricantis</name>
    <dbReference type="NCBI Taxonomy" id="2163172"/>
    <lineage>
        <taxon>Bacteria</taxon>
        <taxon>Bacillati</taxon>
        <taxon>Bacillota</taxon>
        <taxon>Bacilli</taxon>
        <taxon>Bacillales</taxon>
        <taxon>Paenibacillaceae</taxon>
        <taxon>Cohnella</taxon>
    </lineage>
</organism>
<feature type="domain" description="CAAX prenyl protease 2/Lysostaphin resistance protein A-like" evidence="2">
    <location>
        <begin position="114"/>
        <end position="207"/>
    </location>
</feature>
<dbReference type="PANTHER" id="PTHR36435">
    <property type="entry name" value="SLR1288 PROTEIN"/>
    <property type="match status" value="1"/>
</dbReference>
<accession>A0A841TJ79</accession>
<dbReference type="InterPro" id="IPR003675">
    <property type="entry name" value="Rce1/LyrA-like_dom"/>
</dbReference>
<dbReference type="Pfam" id="PF02517">
    <property type="entry name" value="Rce1-like"/>
    <property type="match status" value="1"/>
</dbReference>
<feature type="transmembrane region" description="Helical" evidence="1">
    <location>
        <begin position="16"/>
        <end position="38"/>
    </location>
</feature>
<keyword evidence="1" id="KW-1133">Transmembrane helix</keyword>
<feature type="transmembrane region" description="Helical" evidence="1">
    <location>
        <begin position="50"/>
        <end position="69"/>
    </location>
</feature>
<dbReference type="RefSeq" id="WP_185179828.1">
    <property type="nucleotide sequence ID" value="NZ_CBCSEP010000006.1"/>
</dbReference>
<dbReference type="Proteomes" id="UP000574133">
    <property type="component" value="Unassembled WGS sequence"/>
</dbReference>
<dbReference type="GO" id="GO:0008237">
    <property type="term" value="F:metallopeptidase activity"/>
    <property type="evidence" value="ECO:0007669"/>
    <property type="project" value="UniProtKB-KW"/>
</dbReference>
<keyword evidence="3" id="KW-0378">Hydrolase</keyword>
<keyword evidence="1" id="KW-0812">Transmembrane</keyword>
<dbReference type="GO" id="GO:0004175">
    <property type="term" value="F:endopeptidase activity"/>
    <property type="evidence" value="ECO:0007669"/>
    <property type="project" value="UniProtKB-ARBA"/>
</dbReference>
<keyword evidence="3" id="KW-0482">Metalloprotease</keyword>
<feature type="transmembrane region" description="Helical" evidence="1">
    <location>
        <begin position="171"/>
        <end position="189"/>
    </location>
</feature>
<dbReference type="AlphaFoldDB" id="A0A841TJ79"/>
<dbReference type="GO" id="GO:0080120">
    <property type="term" value="P:CAAX-box protein maturation"/>
    <property type="evidence" value="ECO:0007669"/>
    <property type="project" value="UniProtKB-ARBA"/>
</dbReference>
<feature type="transmembrane region" description="Helical" evidence="1">
    <location>
        <begin position="142"/>
        <end position="159"/>
    </location>
</feature>
<keyword evidence="1" id="KW-0472">Membrane</keyword>
<proteinExistence type="predicted"/>
<dbReference type="PANTHER" id="PTHR36435:SF1">
    <property type="entry name" value="CAAX AMINO TERMINAL PROTEASE FAMILY PROTEIN"/>
    <property type="match status" value="1"/>
</dbReference>
<protein>
    <submittedName>
        <fullName evidence="3">CPBP family intramembrane metalloprotease</fullName>
    </submittedName>
</protein>